<dbReference type="KEGG" id="ppla:BBI15_05725"/>
<sequence length="126" mass="14556">MIQRFIELGEGYGDIYELRQLMESNKERFMHGFVFVSKTKDGHPVVSIAAAFKPATEGNFMPIYLCREGIPDESKRLAVFEEAVKQLGHEPIRLDVKHSTQYADTKLYFSHLIAILRLNHYIPPMQ</sequence>
<proteinExistence type="predicted"/>
<dbReference type="RefSeq" id="WP_068869473.1">
    <property type="nucleotide sequence ID" value="NZ_CP016539.2"/>
</dbReference>
<dbReference type="OrthoDB" id="2427086at2"/>
<keyword evidence="2" id="KW-0808">Transferase</keyword>
<organism evidence="2 3">
    <name type="scientific">Planococcus plakortidis</name>
    <dbReference type="NCBI Taxonomy" id="1038856"/>
    <lineage>
        <taxon>Bacteria</taxon>
        <taxon>Bacillati</taxon>
        <taxon>Bacillota</taxon>
        <taxon>Bacilli</taxon>
        <taxon>Bacillales</taxon>
        <taxon>Caryophanaceae</taxon>
        <taxon>Planococcus</taxon>
    </lineage>
</organism>
<dbReference type="InterPro" id="IPR055571">
    <property type="entry name" value="DUF7147"/>
</dbReference>
<dbReference type="STRING" id="1038856.BBI15_05725"/>
<accession>A0A1C7E7A4</accession>
<protein>
    <submittedName>
        <fullName evidence="2">Methylthioribose kinase</fullName>
    </submittedName>
</protein>
<dbReference type="Proteomes" id="UP000092650">
    <property type="component" value="Chromosome"/>
</dbReference>
<dbReference type="AlphaFoldDB" id="A0A1C7E7A4"/>
<dbReference type="Pfam" id="PF23648">
    <property type="entry name" value="DUF7147"/>
    <property type="match status" value="1"/>
</dbReference>
<keyword evidence="2" id="KW-0418">Kinase</keyword>
<name>A0A1C7E7A4_9BACL</name>
<keyword evidence="3" id="KW-1185">Reference proteome</keyword>
<dbReference type="GO" id="GO:0016301">
    <property type="term" value="F:kinase activity"/>
    <property type="evidence" value="ECO:0007669"/>
    <property type="project" value="UniProtKB-KW"/>
</dbReference>
<reference evidence="2" key="1">
    <citation type="submission" date="2016-10" db="EMBL/GenBank/DDBJ databases">
        <authorList>
            <person name="See-Too W.S."/>
        </authorList>
    </citation>
    <scope>NUCLEOTIDE SEQUENCE [LARGE SCALE GENOMIC DNA]</scope>
    <source>
        <strain evidence="2">DSM 23997</strain>
    </source>
</reference>
<evidence type="ECO:0000313" key="2">
    <source>
        <dbReference type="EMBL" id="ANU19740.1"/>
    </source>
</evidence>
<gene>
    <name evidence="2" type="ORF">BBI15_05725</name>
</gene>
<evidence type="ECO:0000259" key="1">
    <source>
        <dbReference type="Pfam" id="PF23648"/>
    </source>
</evidence>
<evidence type="ECO:0000313" key="3">
    <source>
        <dbReference type="Proteomes" id="UP000092650"/>
    </source>
</evidence>
<feature type="domain" description="DUF7147" evidence="1">
    <location>
        <begin position="1"/>
        <end position="122"/>
    </location>
</feature>
<dbReference type="EMBL" id="CP016539">
    <property type="protein sequence ID" value="ANU19740.1"/>
    <property type="molecule type" value="Genomic_DNA"/>
</dbReference>